<dbReference type="Proteomes" id="UP000644441">
    <property type="component" value="Unassembled WGS sequence"/>
</dbReference>
<evidence type="ECO:0000313" key="2">
    <source>
        <dbReference type="Proteomes" id="UP000644441"/>
    </source>
</evidence>
<dbReference type="RefSeq" id="WP_228548192.1">
    <property type="nucleotide sequence ID" value="NZ_ARXR01000045.1"/>
</dbReference>
<accession>A0ABS0AJY1</accession>
<keyword evidence="2" id="KW-1185">Reference proteome</keyword>
<reference evidence="1 2" key="1">
    <citation type="submission" date="2012-09" db="EMBL/GenBank/DDBJ databases">
        <title>Genome Sequence of alkane-degrading Bacterium Alcanivorax venustensis ISO4.</title>
        <authorList>
            <person name="Lai Q."/>
            <person name="Shao Z."/>
        </authorList>
    </citation>
    <scope>NUCLEOTIDE SEQUENCE [LARGE SCALE GENOMIC DNA]</scope>
    <source>
        <strain evidence="1 2">ISO4</strain>
    </source>
</reference>
<dbReference type="EMBL" id="ARXR01000045">
    <property type="protein sequence ID" value="MBF5054452.1"/>
    <property type="molecule type" value="Genomic_DNA"/>
</dbReference>
<name>A0ABS0AJY1_9GAMM</name>
<proteinExistence type="predicted"/>
<comment type="caution">
    <text evidence="1">The sequence shown here is derived from an EMBL/GenBank/DDBJ whole genome shotgun (WGS) entry which is preliminary data.</text>
</comment>
<evidence type="ECO:0000313" key="1">
    <source>
        <dbReference type="EMBL" id="MBF5054452.1"/>
    </source>
</evidence>
<protein>
    <submittedName>
        <fullName evidence="1">Uncharacterized protein</fullName>
    </submittedName>
</protein>
<gene>
    <name evidence="1" type="ORF">ISO4_03054</name>
</gene>
<organism evidence="1 2">
    <name type="scientific">Alloalcanivorax venustensis ISO4</name>
    <dbReference type="NCBI Taxonomy" id="1177184"/>
    <lineage>
        <taxon>Bacteria</taxon>
        <taxon>Pseudomonadati</taxon>
        <taxon>Pseudomonadota</taxon>
        <taxon>Gammaproteobacteria</taxon>
        <taxon>Oceanospirillales</taxon>
        <taxon>Alcanivoracaceae</taxon>
        <taxon>Alloalcanivorax</taxon>
    </lineage>
</organism>
<sequence length="195" mass="21833">MELLYANDQHPDTLFSVKILAWARLENGETLAMVPWLRKLASAHELADPLNGRWEGYRLPESDYLFCEAPPHKVQELDAAVSFFGKPAFDNPGRGLVQEIPDTIGTHAVFSEDEFETLSLMEVVSWRLYGDGTARAMVADEAAVTQTPVLPGDHCLVPAQKEPDFRYFFQHGIANRLKEHDPEALAAIAMLNARQ</sequence>